<evidence type="ECO:0000313" key="1">
    <source>
        <dbReference type="EMBL" id="KAG6945062.1"/>
    </source>
</evidence>
<reference evidence="2 3" key="1">
    <citation type="submission" date="2018-01" db="EMBL/GenBank/DDBJ databases">
        <title>Draft genome of the strawberry crown rot pathogen Phytophthora cactorum.</title>
        <authorList>
            <person name="Armitage A.D."/>
            <person name="Lysoe E."/>
            <person name="Nellist C.F."/>
            <person name="Harrison R.J."/>
            <person name="Brurberg M.B."/>
        </authorList>
    </citation>
    <scope>NUCLEOTIDE SEQUENCE [LARGE SCALE GENOMIC DNA]</scope>
    <source>
        <strain evidence="2 3">10300</strain>
    </source>
</reference>
<dbReference type="EMBL" id="MJFZ01001411">
    <property type="protein sequence ID" value="RAW22148.1"/>
    <property type="molecule type" value="Genomic_DNA"/>
</dbReference>
<comment type="caution">
    <text evidence="2">The sequence shown here is derived from an EMBL/GenBank/DDBJ whole genome shotgun (WGS) entry which is preliminary data.</text>
</comment>
<dbReference type="AlphaFoldDB" id="A0A329RFU4"/>
<accession>A0A329RFU4</accession>
<dbReference type="VEuPathDB" id="FungiDB:PC110_g21410"/>
<name>A0A329RFU4_9STRA</name>
<gene>
    <name evidence="1" type="ORF">JG687_00017511</name>
    <name evidence="2" type="ORF">PC110_g21410</name>
</gene>
<dbReference type="Proteomes" id="UP000688947">
    <property type="component" value="Unassembled WGS sequence"/>
</dbReference>
<sequence>MYVDSRKGWLNREDGAEQEEQHYLTNHLVEVLSDESLEHNWDSPSWSEKEILTIRRKMLCDCKGFFETRISDRVARLICRESQDGSGAKNITGVIRPSEERDEKYFWVVEFDHGAVPDAELDIKELAEILNYTYRAKYDFIVDMVFKHHGMPLDIQ</sequence>
<proteinExistence type="predicted"/>
<dbReference type="EMBL" id="JAENGZ010002055">
    <property type="protein sequence ID" value="KAG6945062.1"/>
    <property type="molecule type" value="Genomic_DNA"/>
</dbReference>
<organism evidence="2 3">
    <name type="scientific">Phytophthora cactorum</name>
    <dbReference type="NCBI Taxonomy" id="29920"/>
    <lineage>
        <taxon>Eukaryota</taxon>
        <taxon>Sar</taxon>
        <taxon>Stramenopiles</taxon>
        <taxon>Oomycota</taxon>
        <taxon>Peronosporomycetes</taxon>
        <taxon>Peronosporales</taxon>
        <taxon>Peronosporaceae</taxon>
        <taxon>Phytophthora</taxon>
    </lineage>
</organism>
<dbReference type="OrthoDB" id="88895at2759"/>
<keyword evidence="3" id="KW-1185">Reference proteome</keyword>
<evidence type="ECO:0000313" key="2">
    <source>
        <dbReference type="EMBL" id="RAW22148.1"/>
    </source>
</evidence>
<reference evidence="1" key="2">
    <citation type="submission" date="2021-01" db="EMBL/GenBank/DDBJ databases">
        <title>Phytophthora aleatoria, a newly-described species from Pinus radiata is distinct from Phytophthora cactorum isolates based on comparative genomics.</title>
        <authorList>
            <person name="Mcdougal R."/>
            <person name="Panda P."/>
            <person name="Williams N."/>
            <person name="Studholme D.J."/>
        </authorList>
    </citation>
    <scope>NUCLEOTIDE SEQUENCE</scope>
    <source>
        <strain evidence="1">NZFS 3830</strain>
    </source>
</reference>
<evidence type="ECO:0000313" key="3">
    <source>
        <dbReference type="Proteomes" id="UP000251314"/>
    </source>
</evidence>
<protein>
    <submittedName>
        <fullName evidence="2">Uncharacterized protein</fullName>
    </submittedName>
</protein>
<dbReference type="Proteomes" id="UP000251314">
    <property type="component" value="Unassembled WGS sequence"/>
</dbReference>